<protein>
    <submittedName>
        <fullName evidence="1">Uncharacterized protein</fullName>
    </submittedName>
</protein>
<sequence>MTDYKERKIRQSQKLEPCLVSKSQLDQNCEEFISVEIEAFRLKQKLIVGSQRLRKRILKYWLEYLGFCKKIKIKTESQQNWKCDLFRRDIDANGTEIFSKQKRSPKKTGDAILSDEVLKKTLVGLVKKCSLDFYNLCDNFKFVV</sequence>
<name>X6LLG2_RETFI</name>
<evidence type="ECO:0000313" key="2">
    <source>
        <dbReference type="Proteomes" id="UP000023152"/>
    </source>
</evidence>
<reference evidence="1 2" key="1">
    <citation type="journal article" date="2013" name="Curr. Biol.">
        <title>The Genome of the Foraminiferan Reticulomyxa filosa.</title>
        <authorList>
            <person name="Glockner G."/>
            <person name="Hulsmann N."/>
            <person name="Schleicher M."/>
            <person name="Noegel A.A."/>
            <person name="Eichinger L."/>
            <person name="Gallinger C."/>
            <person name="Pawlowski J."/>
            <person name="Sierra R."/>
            <person name="Euteneuer U."/>
            <person name="Pillet L."/>
            <person name="Moustafa A."/>
            <person name="Platzer M."/>
            <person name="Groth M."/>
            <person name="Szafranski K."/>
            <person name="Schliwa M."/>
        </authorList>
    </citation>
    <scope>NUCLEOTIDE SEQUENCE [LARGE SCALE GENOMIC DNA]</scope>
</reference>
<dbReference type="Proteomes" id="UP000023152">
    <property type="component" value="Unassembled WGS sequence"/>
</dbReference>
<proteinExistence type="predicted"/>
<evidence type="ECO:0000313" key="1">
    <source>
        <dbReference type="EMBL" id="ETO01967.1"/>
    </source>
</evidence>
<keyword evidence="2" id="KW-1185">Reference proteome</keyword>
<organism evidence="1 2">
    <name type="scientific">Reticulomyxa filosa</name>
    <dbReference type="NCBI Taxonomy" id="46433"/>
    <lineage>
        <taxon>Eukaryota</taxon>
        <taxon>Sar</taxon>
        <taxon>Rhizaria</taxon>
        <taxon>Retaria</taxon>
        <taxon>Foraminifera</taxon>
        <taxon>Monothalamids</taxon>
        <taxon>Reticulomyxidae</taxon>
        <taxon>Reticulomyxa</taxon>
    </lineage>
</organism>
<gene>
    <name evidence="1" type="ORF">RFI_35472</name>
</gene>
<accession>X6LLG2</accession>
<dbReference type="AlphaFoldDB" id="X6LLG2"/>
<dbReference type="EMBL" id="ASPP01037008">
    <property type="protein sequence ID" value="ETO01967.1"/>
    <property type="molecule type" value="Genomic_DNA"/>
</dbReference>
<comment type="caution">
    <text evidence="1">The sequence shown here is derived from an EMBL/GenBank/DDBJ whole genome shotgun (WGS) entry which is preliminary data.</text>
</comment>